<keyword evidence="2" id="KW-1133">Transmembrane helix</keyword>
<dbReference type="RefSeq" id="WP_242756332.1">
    <property type="nucleotide sequence ID" value="NZ_CP093846.1"/>
</dbReference>
<organism evidence="3 4">
    <name type="scientific">Streptomyces tubbatahanensis</name>
    <dbReference type="NCBI Taxonomy" id="2923272"/>
    <lineage>
        <taxon>Bacteria</taxon>
        <taxon>Bacillati</taxon>
        <taxon>Actinomycetota</taxon>
        <taxon>Actinomycetes</taxon>
        <taxon>Kitasatosporales</taxon>
        <taxon>Streptomycetaceae</taxon>
        <taxon>Streptomyces</taxon>
    </lineage>
</organism>
<feature type="compositionally biased region" description="Low complexity" evidence="1">
    <location>
        <begin position="24"/>
        <end position="35"/>
    </location>
</feature>
<name>A0ABY3Y0X8_9ACTN</name>
<keyword evidence="2" id="KW-0812">Transmembrane</keyword>
<proteinExistence type="predicted"/>
<evidence type="ECO:0000313" key="4">
    <source>
        <dbReference type="Proteomes" id="UP001202244"/>
    </source>
</evidence>
<feature type="region of interest" description="Disordered" evidence="1">
    <location>
        <begin position="1"/>
        <end position="36"/>
    </location>
</feature>
<protein>
    <submittedName>
        <fullName evidence="3">Uncharacterized protein</fullName>
    </submittedName>
</protein>
<keyword evidence="4" id="KW-1185">Reference proteome</keyword>
<dbReference type="Proteomes" id="UP001202244">
    <property type="component" value="Chromosome"/>
</dbReference>
<evidence type="ECO:0000313" key="3">
    <source>
        <dbReference type="EMBL" id="UNT00255.1"/>
    </source>
</evidence>
<gene>
    <name evidence="3" type="ORF">MMF93_30180</name>
</gene>
<evidence type="ECO:0000256" key="1">
    <source>
        <dbReference type="SAM" id="MobiDB-lite"/>
    </source>
</evidence>
<dbReference type="EMBL" id="CP093846">
    <property type="protein sequence ID" value="UNT00255.1"/>
    <property type="molecule type" value="Genomic_DNA"/>
</dbReference>
<evidence type="ECO:0000256" key="2">
    <source>
        <dbReference type="SAM" id="Phobius"/>
    </source>
</evidence>
<keyword evidence="2" id="KW-0472">Membrane</keyword>
<feature type="compositionally biased region" description="Basic and acidic residues" evidence="1">
    <location>
        <begin position="1"/>
        <end position="14"/>
    </location>
</feature>
<feature type="transmembrane region" description="Helical" evidence="2">
    <location>
        <begin position="72"/>
        <end position="91"/>
    </location>
</feature>
<accession>A0ABY3Y0X8</accession>
<sequence length="110" mass="10659">MADPVKNAKTDSAKKPAAATRTVAEAGGAAGSAGEAVKRKGEAAKNTLASATSTASAAATAGLVAVTQRKKIAAGAGGSLLALLAGAFALGRTTTRRRTGPLTRLTGGRI</sequence>
<reference evidence="3 4" key="1">
    <citation type="journal article" date="2023" name="Microbiol. Spectr.">
        <title>Synergy between Genome Mining, Metabolomics, and Bioinformatics Uncovers Antibacterial Chlorinated Carbazole Alkaloids and Their Biosynthetic Gene Cluster from Streptomyces tubbatahanensis sp. nov., a Novel Actinomycete Isolated from Sulu Sea, Philippines.</title>
        <authorList>
            <person name="Tenebro C.P."/>
            <person name="Trono D.J.V.L."/>
            <person name="Balida L.A.P."/>
            <person name="Bayog L.K.A."/>
            <person name="Bruna J.R."/>
            <person name="Sabido E.M."/>
            <person name="Caspe D.P.C."/>
            <person name="de Los Santos E.L.C."/>
            <person name="Saludes J.P."/>
            <person name="Dalisay D.S."/>
        </authorList>
    </citation>
    <scope>NUCLEOTIDE SEQUENCE [LARGE SCALE GENOMIC DNA]</scope>
    <source>
        <strain evidence="3 4">DSD3025</strain>
    </source>
</reference>
<feature type="transmembrane region" description="Helical" evidence="2">
    <location>
        <begin position="48"/>
        <end position="66"/>
    </location>
</feature>